<protein>
    <recommendedName>
        <fullName evidence="11">STAS domain-containing protein</fullName>
    </recommendedName>
</protein>
<dbReference type="OrthoDB" id="409725at2759"/>
<dbReference type="InterPro" id="IPR002645">
    <property type="entry name" value="STAS_dom"/>
</dbReference>
<evidence type="ECO:0000256" key="5">
    <source>
        <dbReference type="SAM" id="MobiDB-lite"/>
    </source>
</evidence>
<feature type="compositionally biased region" description="Low complexity" evidence="5">
    <location>
        <begin position="193"/>
        <end position="207"/>
    </location>
</feature>
<dbReference type="CDD" id="cd07042">
    <property type="entry name" value="STAS_SulP_like_sulfate_transporter"/>
    <property type="match status" value="1"/>
</dbReference>
<feature type="transmembrane region" description="Helical" evidence="6">
    <location>
        <begin position="692"/>
        <end position="708"/>
    </location>
</feature>
<keyword evidence="3 6" id="KW-1133">Transmembrane helix</keyword>
<dbReference type="SUPFAM" id="SSF52091">
    <property type="entry name" value="SpoIIaa-like"/>
    <property type="match status" value="1"/>
</dbReference>
<dbReference type="Proteomes" id="UP000320475">
    <property type="component" value="Unassembled WGS sequence"/>
</dbReference>
<dbReference type="InterPro" id="IPR052706">
    <property type="entry name" value="Membrane-Transporter-like"/>
</dbReference>
<dbReference type="Gene3D" id="3.30.750.24">
    <property type="entry name" value="STAS domain"/>
    <property type="match status" value="1"/>
</dbReference>
<feature type="compositionally biased region" description="Basic and acidic residues" evidence="5">
    <location>
        <begin position="123"/>
        <end position="135"/>
    </location>
</feature>
<evidence type="ECO:0000313" key="9">
    <source>
        <dbReference type="EMBL" id="TPX50002.1"/>
    </source>
</evidence>
<accession>A0A507DE94</accession>
<feature type="transmembrane region" description="Helical" evidence="6">
    <location>
        <begin position="490"/>
        <end position="510"/>
    </location>
</feature>
<feature type="compositionally biased region" description="Low complexity" evidence="5">
    <location>
        <begin position="242"/>
        <end position="270"/>
    </location>
</feature>
<dbReference type="InterPro" id="IPR018490">
    <property type="entry name" value="cNMP-bd_dom_sf"/>
</dbReference>
<gene>
    <name evidence="9" type="ORF">SeLEV6574_g01177</name>
</gene>
<dbReference type="CDD" id="cd00038">
    <property type="entry name" value="CAP_ED"/>
    <property type="match status" value="1"/>
</dbReference>
<evidence type="ECO:0000256" key="3">
    <source>
        <dbReference type="ARBA" id="ARBA00022989"/>
    </source>
</evidence>
<feature type="domain" description="STAS" evidence="8">
    <location>
        <begin position="819"/>
        <end position="924"/>
    </location>
</feature>
<keyword evidence="2 6" id="KW-0812">Transmembrane</keyword>
<feature type="compositionally biased region" description="Basic and acidic residues" evidence="5">
    <location>
        <begin position="151"/>
        <end position="162"/>
    </location>
</feature>
<dbReference type="Gene3D" id="2.60.120.10">
    <property type="entry name" value="Jelly Rolls"/>
    <property type="match status" value="1"/>
</dbReference>
<feature type="transmembrane region" description="Helical" evidence="6">
    <location>
        <begin position="394"/>
        <end position="413"/>
    </location>
</feature>
<dbReference type="GO" id="GO:0016020">
    <property type="term" value="C:membrane"/>
    <property type="evidence" value="ECO:0007669"/>
    <property type="project" value="UniProtKB-SubCell"/>
</dbReference>
<evidence type="ECO:0000259" key="7">
    <source>
        <dbReference type="PROSITE" id="PS50042"/>
    </source>
</evidence>
<dbReference type="VEuPathDB" id="FungiDB:SeMB42_g00542"/>
<feature type="region of interest" description="Disordered" evidence="5">
    <location>
        <begin position="242"/>
        <end position="271"/>
    </location>
</feature>
<dbReference type="InterPro" id="IPR011547">
    <property type="entry name" value="SLC26A/SulP_dom"/>
</dbReference>
<feature type="domain" description="Cyclic nucleotide-binding" evidence="7">
    <location>
        <begin position="1037"/>
        <end position="1141"/>
    </location>
</feature>
<dbReference type="SUPFAM" id="SSF51206">
    <property type="entry name" value="cAMP-binding domain-like"/>
    <property type="match status" value="1"/>
</dbReference>
<feature type="transmembrane region" description="Helical" evidence="6">
    <location>
        <begin position="768"/>
        <end position="785"/>
    </location>
</feature>
<dbReference type="InterPro" id="IPR014710">
    <property type="entry name" value="RmlC-like_jellyroll"/>
</dbReference>
<dbReference type="PANTHER" id="PTHR43310">
    <property type="entry name" value="SULFATE TRANSPORTER YBAR-RELATED"/>
    <property type="match status" value="1"/>
</dbReference>
<feature type="transmembrane region" description="Helical" evidence="6">
    <location>
        <begin position="459"/>
        <end position="478"/>
    </location>
</feature>
<dbReference type="InterPro" id="IPR000595">
    <property type="entry name" value="cNMP-bd_dom"/>
</dbReference>
<proteinExistence type="predicted"/>
<evidence type="ECO:0008006" key="11">
    <source>
        <dbReference type="Google" id="ProtNLM"/>
    </source>
</evidence>
<comment type="subcellular location">
    <subcellularLocation>
        <location evidence="1">Membrane</location>
        <topology evidence="1">Multi-pass membrane protein</topology>
    </subcellularLocation>
</comment>
<dbReference type="PANTHER" id="PTHR43310:SF4">
    <property type="entry name" value="AFR304WP"/>
    <property type="match status" value="1"/>
</dbReference>
<evidence type="ECO:0000256" key="6">
    <source>
        <dbReference type="SAM" id="Phobius"/>
    </source>
</evidence>
<evidence type="ECO:0000256" key="1">
    <source>
        <dbReference type="ARBA" id="ARBA00004141"/>
    </source>
</evidence>
<feature type="transmembrane region" description="Helical" evidence="6">
    <location>
        <begin position="556"/>
        <end position="578"/>
    </location>
</feature>
<reference evidence="9 10" key="1">
    <citation type="journal article" date="2019" name="Sci. Rep.">
        <title>Comparative genomics of chytrid fungi reveal insights into the obligate biotrophic and pathogenic lifestyle of Synchytrium endobioticum.</title>
        <authorList>
            <person name="van de Vossenberg B.T.L.H."/>
            <person name="Warris S."/>
            <person name="Nguyen H.D.T."/>
            <person name="van Gent-Pelzer M.P.E."/>
            <person name="Joly D.L."/>
            <person name="van de Geest H.C."/>
            <person name="Bonants P.J.M."/>
            <person name="Smith D.S."/>
            <person name="Levesque C.A."/>
            <person name="van der Lee T.A.J."/>
        </authorList>
    </citation>
    <scope>NUCLEOTIDE SEQUENCE [LARGE SCALE GENOMIC DNA]</scope>
    <source>
        <strain evidence="9 10">LEV6574</strain>
    </source>
</reference>
<keyword evidence="4 6" id="KW-0472">Membrane</keyword>
<feature type="region of interest" description="Disordered" evidence="5">
    <location>
        <begin position="83"/>
        <end position="209"/>
    </location>
</feature>
<dbReference type="PROSITE" id="PS50801">
    <property type="entry name" value="STAS"/>
    <property type="match status" value="1"/>
</dbReference>
<organism evidence="9 10">
    <name type="scientific">Synchytrium endobioticum</name>
    <dbReference type="NCBI Taxonomy" id="286115"/>
    <lineage>
        <taxon>Eukaryota</taxon>
        <taxon>Fungi</taxon>
        <taxon>Fungi incertae sedis</taxon>
        <taxon>Chytridiomycota</taxon>
        <taxon>Chytridiomycota incertae sedis</taxon>
        <taxon>Chytridiomycetes</taxon>
        <taxon>Synchytriales</taxon>
        <taxon>Synchytriaceae</taxon>
        <taxon>Synchytrium</taxon>
    </lineage>
</organism>
<dbReference type="Pfam" id="PF00027">
    <property type="entry name" value="cNMP_binding"/>
    <property type="match status" value="1"/>
</dbReference>
<dbReference type="Pfam" id="PF01740">
    <property type="entry name" value="STAS"/>
    <property type="match status" value="1"/>
</dbReference>
<feature type="compositionally biased region" description="Polar residues" evidence="5">
    <location>
        <begin position="968"/>
        <end position="978"/>
    </location>
</feature>
<feature type="region of interest" description="Disordered" evidence="5">
    <location>
        <begin position="960"/>
        <end position="981"/>
    </location>
</feature>
<dbReference type="EMBL" id="QEAM01000024">
    <property type="protein sequence ID" value="TPX50002.1"/>
    <property type="molecule type" value="Genomic_DNA"/>
</dbReference>
<dbReference type="Pfam" id="PF00916">
    <property type="entry name" value="Sulfate_transp"/>
    <property type="match status" value="1"/>
</dbReference>
<feature type="region of interest" description="Disordered" evidence="5">
    <location>
        <begin position="1"/>
        <end position="24"/>
    </location>
</feature>
<sequence>MSLPINVPSESSYHGGSSSGKNRPLNRIIITGRSQASPGHQVRAPGEDESATLTSFQIREQTLSHTWKELSLGSSVIRAHRNTPTITLGESPADHQSGMSGFRHRGPVQRSLSDGNRPSLEAETGRKSSIDDRSNSKPPSLVTSFDPPLLFRHDDTTARAERDDDSDLTPKPAHSVSSATNIHHPKSGKSPTNRNASKSLNSASNNDAEIHGNRQFSSALQHLTRSFQQQQLADRFDASERTPLLASPPSLPTSNDGTYSVASTSGSSSSHDIESFLNNNVTFEKVDDAEYAQESGRSATDEIGIVVDDHVDQHTPLLNTESEEDLTPKAWMYAQTHKILSHAPKNIASVSITGLKSIPAVSLGLMLNVLDAMSYGVIVFPASDSRMPKTVTNSGISMFLASSIIAQFVYTFGGSGFKGVNGSMMIEVMPFLHIMVRIIEARIVNGDQTQHELMATVMVAYSMSTILTGVAFLLLGYFKLGNVLQFFPRHILVGCIGGIGIFLVQTAVEVTTGIKPFYTWEYFKAICELSAFKLWGTAFFLAVGLKLVQKRFDHPFFVPGFFISVPAFFYIIVFVLGVSMDRLRHDGWLFDLPAGDDSFATFWTYFDFRATRWDCLPDVLPTMLALTFFGVLHVPINVPALAVSTDQDVDTNGELIGHGISNLLAGVAGTTQNYLVYSNSVLFYRSGGKSRISAFLLGVSTIGIWVGGGKIAGYVPTVAVGSLIFHLGLDLLRESLWDSVWVGIHPLEYLTVVLIVATMGIFGFTEGIIAGIIFACIFFVVMYAGKRVIRADYTGKELRSTVHRLYVHQLFLDKVGTQIRVLKLQGFIFFGSINQLDDYLRKLIRGRAKVRFVVLDFALISDIDFSAMEAFLRITKTLREKNIHLVFCVFGHVGKELASVGVVNRENSDWVHVFGTLNGALEWCENCLLDSYYKRTERTRTELLRQAAAEAAAANGNTDDAAAAGYESSGQATRASTPIPTPLKRVDSMLSASLIHASPRQVQVDEAAKQVVSTDPHMSTVPEEIHPVELLIRAFSRVSDASRDVLARLAPQFERTAVGPNGVMWEPNDESTELLVVESGDLLMEYIEVDRGAAKVVETCVPGVMIGELEMFAGRPRTSRVRAGQSGAVLWRLRASVFDELCENEPSVALNFMKLSLGFDGVRVYNVISHAFHAMD</sequence>
<evidence type="ECO:0000259" key="8">
    <source>
        <dbReference type="PROSITE" id="PS50801"/>
    </source>
</evidence>
<evidence type="ECO:0000256" key="4">
    <source>
        <dbReference type="ARBA" id="ARBA00023136"/>
    </source>
</evidence>
<feature type="transmembrane region" description="Helical" evidence="6">
    <location>
        <begin position="360"/>
        <end position="382"/>
    </location>
</feature>
<name>A0A507DE94_9FUNG</name>
<dbReference type="InterPro" id="IPR036513">
    <property type="entry name" value="STAS_dom_sf"/>
</dbReference>
<dbReference type="AlphaFoldDB" id="A0A507DE94"/>
<evidence type="ECO:0000313" key="10">
    <source>
        <dbReference type="Proteomes" id="UP000320475"/>
    </source>
</evidence>
<comment type="caution">
    <text evidence="9">The sequence shown here is derived from an EMBL/GenBank/DDBJ whole genome shotgun (WGS) entry which is preliminary data.</text>
</comment>
<evidence type="ECO:0000256" key="2">
    <source>
        <dbReference type="ARBA" id="ARBA00022692"/>
    </source>
</evidence>
<dbReference type="PROSITE" id="PS50042">
    <property type="entry name" value="CNMP_BINDING_3"/>
    <property type="match status" value="1"/>
</dbReference>
<feature type="transmembrane region" description="Helical" evidence="6">
    <location>
        <begin position="739"/>
        <end position="762"/>
    </location>
</feature>
<feature type="compositionally biased region" description="Low complexity" evidence="5">
    <location>
        <begin position="9"/>
        <end position="20"/>
    </location>
</feature>